<feature type="active site" description="Proton donor" evidence="8 10">
    <location>
        <position position="165"/>
    </location>
</feature>
<dbReference type="GeneID" id="29111001"/>
<dbReference type="GO" id="GO:0071629">
    <property type="term" value="P:cytoplasm protein quality control by the ubiquitin-proteasome system"/>
    <property type="evidence" value="ECO:0007669"/>
    <property type="project" value="EnsemblFungi"/>
</dbReference>
<dbReference type="EMBL" id="KV441483">
    <property type="protein sequence ID" value="OAG18610.1"/>
    <property type="molecule type" value="Genomic_DNA"/>
</dbReference>
<keyword evidence="5 7" id="KW-0378">Hydrolase</keyword>
<gene>
    <name evidence="14" type="ORF">AA0117_g4362</name>
    <name evidence="13" type="ORF">CC77DRAFT_1022159</name>
</gene>
<feature type="site" description="Transition state stabilizer" evidence="10">
    <location>
        <position position="83"/>
    </location>
</feature>
<evidence type="ECO:0000313" key="16">
    <source>
        <dbReference type="Proteomes" id="UP000291422"/>
    </source>
</evidence>
<feature type="site" description="Important for enzyme activity" evidence="9 10">
    <location>
        <position position="180"/>
    </location>
</feature>
<evidence type="ECO:0000256" key="10">
    <source>
        <dbReference type="PROSITE-ProRule" id="PRU01393"/>
    </source>
</evidence>
<dbReference type="InterPro" id="IPR036959">
    <property type="entry name" value="Peptidase_C12_UCH_sf"/>
</dbReference>
<evidence type="ECO:0000313" key="15">
    <source>
        <dbReference type="Proteomes" id="UP000077248"/>
    </source>
</evidence>
<dbReference type="GO" id="GO:0000338">
    <property type="term" value="P:protein deneddylation"/>
    <property type="evidence" value="ECO:0007669"/>
    <property type="project" value="EnsemblFungi"/>
</dbReference>
<comment type="catalytic activity">
    <reaction evidence="1 7 10 11">
        <text>Thiol-dependent hydrolysis of ester, thioester, amide, peptide and isopeptide bonds formed by the C-terminal Gly of ubiquitin (a 76-residue protein attached to proteins as an intracellular targeting signal).</text>
        <dbReference type="EC" id="3.4.19.12"/>
    </reaction>
</comment>
<evidence type="ECO:0000256" key="4">
    <source>
        <dbReference type="ARBA" id="ARBA00022786"/>
    </source>
</evidence>
<evidence type="ECO:0000256" key="11">
    <source>
        <dbReference type="RuleBase" id="RU361215"/>
    </source>
</evidence>
<reference evidence="16" key="2">
    <citation type="journal article" date="2019" name="bioRxiv">
        <title>Genomics, evolutionary history and diagnostics of the Alternaria alternata species group including apple and Asian pear pathotypes.</title>
        <authorList>
            <person name="Armitage A.D."/>
            <person name="Cockerton H.M."/>
            <person name="Sreenivasaprasad S."/>
            <person name="Woodhall J.W."/>
            <person name="Lane C.R."/>
            <person name="Harrison R.J."/>
            <person name="Clarkson J.P."/>
        </authorList>
    </citation>
    <scope>NUCLEOTIDE SEQUENCE [LARGE SCALE GENOMIC DNA]</scope>
    <source>
        <strain evidence="16">FERA 1177</strain>
    </source>
</reference>
<dbReference type="SUPFAM" id="SSF54001">
    <property type="entry name" value="Cysteine proteinases"/>
    <property type="match status" value="1"/>
</dbReference>
<dbReference type="InterPro" id="IPR001578">
    <property type="entry name" value="Peptidase_C12_UCH"/>
</dbReference>
<evidence type="ECO:0000256" key="7">
    <source>
        <dbReference type="PIRNR" id="PIRNR038120"/>
    </source>
</evidence>
<dbReference type="EC" id="3.4.19.12" evidence="7 11"/>
<evidence type="ECO:0000259" key="12">
    <source>
        <dbReference type="PROSITE" id="PS52048"/>
    </source>
</evidence>
<keyword evidence="15" id="KW-1185">Reference proteome</keyword>
<evidence type="ECO:0000256" key="2">
    <source>
        <dbReference type="ARBA" id="ARBA00009326"/>
    </source>
</evidence>
<dbReference type="Pfam" id="PF18031">
    <property type="entry name" value="UCH_C"/>
    <property type="match status" value="1"/>
</dbReference>
<dbReference type="RefSeq" id="XP_018384031.1">
    <property type="nucleotide sequence ID" value="XM_018525407.1"/>
</dbReference>
<evidence type="ECO:0000256" key="9">
    <source>
        <dbReference type="PIRSR" id="PIRSR038120-2"/>
    </source>
</evidence>
<evidence type="ECO:0000256" key="6">
    <source>
        <dbReference type="ARBA" id="ARBA00022807"/>
    </source>
</evidence>
<reference evidence="14" key="3">
    <citation type="journal article" date="2019" name="J. ISSAAS">
        <title>Genomics, evolutionary history and diagnostics of the Alternaria alternata species group including apple and Asian pear pathotypes.</title>
        <authorList>
            <person name="Armitage A.D."/>
            <person name="Cockerton H.M."/>
            <person name="Sreenivasaprasad S."/>
            <person name="Woodhall J."/>
            <person name="Lane C."/>
            <person name="Harrison R.J."/>
            <person name="Clarkson J.P."/>
        </authorList>
    </citation>
    <scope>NUCLEOTIDE SEQUENCE</scope>
    <source>
        <strain evidence="14">FERA 1177</strain>
    </source>
</reference>
<keyword evidence="4 7" id="KW-0833">Ubl conjugation pathway</keyword>
<dbReference type="InterPro" id="IPR041507">
    <property type="entry name" value="UCH_C"/>
</dbReference>
<dbReference type="STRING" id="5599.A0A177DHD5"/>
<dbReference type="EMBL" id="PDXD01000007">
    <property type="protein sequence ID" value="RYN78436.1"/>
    <property type="molecule type" value="Genomic_DNA"/>
</dbReference>
<proteinExistence type="inferred from homology"/>
<dbReference type="GO" id="GO:0004843">
    <property type="term" value="F:cysteine-type deubiquitinase activity"/>
    <property type="evidence" value="ECO:0007669"/>
    <property type="project" value="UniProtKB-UniRule"/>
</dbReference>
<accession>A0A177DHD5</accession>
<keyword evidence="6 7" id="KW-0788">Thiol protease</keyword>
<protein>
    <recommendedName>
        <fullName evidence="7 11">Ubiquitin carboxyl-terminal hydrolase</fullName>
        <ecNumber evidence="7 11">3.4.19.12</ecNumber>
    </recommendedName>
</protein>
<keyword evidence="3 7" id="KW-0645">Protease</keyword>
<dbReference type="GO" id="GO:0016579">
    <property type="term" value="P:protein deubiquitination"/>
    <property type="evidence" value="ECO:0007669"/>
    <property type="project" value="InterPro"/>
</dbReference>
<evidence type="ECO:0000313" key="14">
    <source>
        <dbReference type="EMBL" id="RYN78436.1"/>
    </source>
</evidence>
<sequence length="311" mass="35119">MSGGWNTIESDAGVFTYLIEKLGVKGVEFEELTSLDATALQALGTLYGVIFLFKYPTGEKPSDVPKDGTYDHEAANTLFFPAQTIQNACGTQAIVSLLLNREEEVEIGKELKEFKEFAGDFPPELRGETLSNSDLIRETHNSFARSSPFVDETQRTATEDDDVFHFIAYTSINGKLYELDGLQPAPILHGACTPTEFPSKIIPVLQRRIARYPATEIRFNLMACCRDLRIRAREIGDEDELEEQEDKRAKWLWENSLRRHNFVGFVGELLKGVVRAKLDAGEGEYESWVEEAKGRSSKRREELRKQGIAED</sequence>
<organism evidence="13 15">
    <name type="scientific">Alternaria alternata</name>
    <name type="common">Alternaria rot fungus</name>
    <name type="synonym">Torula alternata</name>
    <dbReference type="NCBI Taxonomy" id="5599"/>
    <lineage>
        <taxon>Eukaryota</taxon>
        <taxon>Fungi</taxon>
        <taxon>Dikarya</taxon>
        <taxon>Ascomycota</taxon>
        <taxon>Pezizomycotina</taxon>
        <taxon>Dothideomycetes</taxon>
        <taxon>Pleosporomycetidae</taxon>
        <taxon>Pleosporales</taxon>
        <taxon>Pleosporineae</taxon>
        <taxon>Pleosporaceae</taxon>
        <taxon>Alternaria</taxon>
        <taxon>Alternaria sect. Alternaria</taxon>
        <taxon>Alternaria alternata complex</taxon>
    </lineage>
</organism>
<feature type="domain" description="UCH catalytic" evidence="12">
    <location>
        <begin position="4"/>
        <end position="226"/>
    </location>
</feature>
<dbReference type="GO" id="GO:0019784">
    <property type="term" value="F:deNEDDylase activity"/>
    <property type="evidence" value="ECO:0007669"/>
    <property type="project" value="EnsemblFungi"/>
</dbReference>
<comment type="similarity">
    <text evidence="2 7 10 11">Belongs to the peptidase C12 family.</text>
</comment>
<dbReference type="Gene3D" id="3.40.532.10">
    <property type="entry name" value="Peptidase C12, ubiquitin carboxyl-terminal hydrolase"/>
    <property type="match status" value="1"/>
</dbReference>
<dbReference type="PANTHER" id="PTHR10589:SF16">
    <property type="entry name" value="UBIQUITIN CARBOXYL-TERMINAL HYDROLASE ISOZYME L5"/>
    <property type="match status" value="1"/>
</dbReference>
<evidence type="ECO:0000256" key="3">
    <source>
        <dbReference type="ARBA" id="ARBA00022670"/>
    </source>
</evidence>
<evidence type="ECO:0000313" key="13">
    <source>
        <dbReference type="EMBL" id="OAG18610.1"/>
    </source>
</evidence>
<dbReference type="PIRSF" id="PIRSF038120">
    <property type="entry name" value="Ubiquitinyl_hydrolase_UCH37"/>
    <property type="match status" value="1"/>
</dbReference>
<dbReference type="InterPro" id="IPR017390">
    <property type="entry name" value="Ubiquitinyl_hydrolase_UCH37"/>
</dbReference>
<dbReference type="InterPro" id="IPR038765">
    <property type="entry name" value="Papain-like_cys_pep_sf"/>
</dbReference>
<evidence type="ECO:0000256" key="8">
    <source>
        <dbReference type="PIRSR" id="PIRSR038120-1"/>
    </source>
</evidence>
<dbReference type="PROSITE" id="PS52048">
    <property type="entry name" value="UCH_DOMAIN"/>
    <property type="match status" value="1"/>
</dbReference>
<dbReference type="Proteomes" id="UP000291422">
    <property type="component" value="Unassembled WGS sequence"/>
</dbReference>
<dbReference type="PANTHER" id="PTHR10589">
    <property type="entry name" value="UBIQUITIN CARBOXYL-TERMINAL HYDROLASE"/>
    <property type="match status" value="1"/>
</dbReference>
<reference evidence="13 15" key="1">
    <citation type="submission" date="2016-05" db="EMBL/GenBank/DDBJ databases">
        <title>Comparative analysis of secretome profiles of manganese(II)-oxidizing ascomycete fungi.</title>
        <authorList>
            <consortium name="DOE Joint Genome Institute"/>
            <person name="Zeiner C.A."/>
            <person name="Purvine S.O."/>
            <person name="Zink E.M."/>
            <person name="Wu S."/>
            <person name="Pasa-Tolic L."/>
            <person name="Chaput D.L."/>
            <person name="Haridas S."/>
            <person name="Grigoriev I.V."/>
            <person name="Santelli C.M."/>
            <person name="Hansel C.M."/>
        </authorList>
    </citation>
    <scope>NUCLEOTIDE SEQUENCE [LARGE SCALE GENOMIC DNA]</scope>
    <source>
        <strain evidence="13 15">SRC1lrK2f</strain>
    </source>
</reference>
<dbReference type="CDD" id="cd09617">
    <property type="entry name" value="Peptidase_C12_UCH37_BAP1"/>
    <property type="match status" value="1"/>
</dbReference>
<dbReference type="KEGG" id="aalt:CC77DRAFT_1022159"/>
<feature type="active site" description="Nucleophile" evidence="8 10">
    <location>
        <position position="89"/>
    </location>
</feature>
<dbReference type="Gene3D" id="1.20.58.860">
    <property type="match status" value="1"/>
</dbReference>
<dbReference type="Proteomes" id="UP000077248">
    <property type="component" value="Unassembled WGS sequence"/>
</dbReference>
<dbReference type="VEuPathDB" id="FungiDB:CC77DRAFT_1022159"/>
<dbReference type="Pfam" id="PF01088">
    <property type="entry name" value="Peptidase_C12"/>
    <property type="match status" value="1"/>
</dbReference>
<dbReference type="GO" id="GO:0005737">
    <property type="term" value="C:cytoplasm"/>
    <property type="evidence" value="ECO:0007669"/>
    <property type="project" value="TreeGrafter"/>
</dbReference>
<dbReference type="OMA" id="YIQYEIQ"/>
<evidence type="ECO:0000256" key="1">
    <source>
        <dbReference type="ARBA" id="ARBA00000707"/>
    </source>
</evidence>
<dbReference type="AlphaFoldDB" id="A0A177DHD5"/>
<dbReference type="FunFam" id="3.40.532.10:FF:000009">
    <property type="entry name" value="Ubiquitin carboxyl-terminal hydrolase"/>
    <property type="match status" value="1"/>
</dbReference>
<evidence type="ECO:0000256" key="5">
    <source>
        <dbReference type="ARBA" id="ARBA00022801"/>
    </source>
</evidence>
<name>A0A177DHD5_ALTAL</name>
<dbReference type="PRINTS" id="PR00707">
    <property type="entry name" value="UBCTHYDRLASE"/>
</dbReference>